<reference evidence="2" key="1">
    <citation type="submission" date="2025-08" db="UniProtKB">
        <authorList>
            <consortium name="Ensembl"/>
        </authorList>
    </citation>
    <scope>IDENTIFICATION</scope>
</reference>
<gene>
    <name evidence="2" type="primary">CMTM2</name>
</gene>
<evidence type="ECO:0000313" key="2">
    <source>
        <dbReference type="Ensembl" id="ENSANAP00000029563.1"/>
    </source>
</evidence>
<accession>A0A2K5E8J6</accession>
<keyword evidence="3" id="KW-1185">Reference proteome</keyword>
<organism evidence="2 3">
    <name type="scientific">Aotus nancymaae</name>
    <name type="common">Ma's night monkey</name>
    <dbReference type="NCBI Taxonomy" id="37293"/>
    <lineage>
        <taxon>Eukaryota</taxon>
        <taxon>Metazoa</taxon>
        <taxon>Chordata</taxon>
        <taxon>Craniata</taxon>
        <taxon>Vertebrata</taxon>
        <taxon>Euteleostomi</taxon>
        <taxon>Mammalia</taxon>
        <taxon>Eutheria</taxon>
        <taxon>Euarchontoglires</taxon>
        <taxon>Primates</taxon>
        <taxon>Haplorrhini</taxon>
        <taxon>Platyrrhini</taxon>
        <taxon>Aotidae</taxon>
        <taxon>Aotus</taxon>
    </lineage>
</organism>
<dbReference type="Proteomes" id="UP000233020">
    <property type="component" value="Unplaced"/>
</dbReference>
<feature type="compositionally biased region" description="Pro residues" evidence="1">
    <location>
        <begin position="139"/>
        <end position="148"/>
    </location>
</feature>
<feature type="region of interest" description="Disordered" evidence="1">
    <location>
        <begin position="1"/>
        <end position="43"/>
    </location>
</feature>
<protein>
    <submittedName>
        <fullName evidence="2">CKLF like MARVEL transmembrane domain containing 2</fullName>
    </submittedName>
</protein>
<dbReference type="GeneTree" id="ENSGT00390000005715"/>
<feature type="region of interest" description="Disordered" evidence="1">
    <location>
        <begin position="128"/>
        <end position="155"/>
    </location>
</feature>
<dbReference type="AlphaFoldDB" id="A0A2K5E8J6"/>
<proteinExistence type="predicted"/>
<sequence>KGDKPAPEPAPPPAKDKPGEDEKDDEAAAPKKSKSVQPKHEVSTRKGCRRYRWELKDSNKEFWLLGHAEVKILSTKPILYIKSRRSLHIILMSLAAFFAFIDVRLQRNHVRGKRVKSICWFLLQERKKDPRRARNQRPAKPPEAARPPEPAKGKK</sequence>
<evidence type="ECO:0000313" key="3">
    <source>
        <dbReference type="Proteomes" id="UP000233020"/>
    </source>
</evidence>
<evidence type="ECO:0000256" key="1">
    <source>
        <dbReference type="SAM" id="MobiDB-lite"/>
    </source>
</evidence>
<dbReference type="Ensembl" id="ENSANAT00000047593.1">
    <property type="protein sequence ID" value="ENSANAP00000029563.1"/>
    <property type="gene ID" value="ENSANAG00000032566.1"/>
</dbReference>
<reference evidence="2" key="2">
    <citation type="submission" date="2025-09" db="UniProtKB">
        <authorList>
            <consortium name="Ensembl"/>
        </authorList>
    </citation>
    <scope>IDENTIFICATION</scope>
</reference>
<name>A0A2K5E8J6_AOTNA</name>